<feature type="compositionally biased region" description="Acidic residues" evidence="2">
    <location>
        <begin position="485"/>
        <end position="497"/>
    </location>
</feature>
<name>A0A518CH38_9PLAN</name>
<dbReference type="EMBL" id="CP036281">
    <property type="protein sequence ID" value="QDU78540.1"/>
    <property type="molecule type" value="Genomic_DNA"/>
</dbReference>
<evidence type="ECO:0000256" key="1">
    <source>
        <dbReference type="SAM" id="Coils"/>
    </source>
</evidence>
<feature type="transmembrane region" description="Helical" evidence="3">
    <location>
        <begin position="635"/>
        <end position="658"/>
    </location>
</feature>
<organism evidence="4 5">
    <name type="scientific">Polystyrenella longa</name>
    <dbReference type="NCBI Taxonomy" id="2528007"/>
    <lineage>
        <taxon>Bacteria</taxon>
        <taxon>Pseudomonadati</taxon>
        <taxon>Planctomycetota</taxon>
        <taxon>Planctomycetia</taxon>
        <taxon>Planctomycetales</taxon>
        <taxon>Planctomycetaceae</taxon>
        <taxon>Polystyrenella</taxon>
    </lineage>
</organism>
<evidence type="ECO:0000313" key="4">
    <source>
        <dbReference type="EMBL" id="QDU78540.1"/>
    </source>
</evidence>
<evidence type="ECO:0000256" key="2">
    <source>
        <dbReference type="SAM" id="MobiDB-lite"/>
    </source>
</evidence>
<feature type="transmembrane region" description="Helical" evidence="3">
    <location>
        <begin position="664"/>
        <end position="685"/>
    </location>
</feature>
<evidence type="ECO:0000313" key="5">
    <source>
        <dbReference type="Proteomes" id="UP000317178"/>
    </source>
</evidence>
<keyword evidence="5" id="KW-1185">Reference proteome</keyword>
<keyword evidence="3" id="KW-0472">Membrane</keyword>
<dbReference type="OrthoDB" id="9766391at2"/>
<keyword evidence="3" id="KW-1133">Transmembrane helix</keyword>
<keyword evidence="3" id="KW-0812">Transmembrane</keyword>
<gene>
    <name evidence="4" type="ORF">Pla110_02440</name>
</gene>
<feature type="transmembrane region" description="Helical" evidence="3">
    <location>
        <begin position="57"/>
        <end position="74"/>
    </location>
</feature>
<proteinExistence type="predicted"/>
<dbReference type="Proteomes" id="UP000317178">
    <property type="component" value="Chromosome"/>
</dbReference>
<keyword evidence="1" id="KW-0175">Coiled coil</keyword>
<feature type="transmembrane region" description="Helical" evidence="3">
    <location>
        <begin position="193"/>
        <end position="214"/>
    </location>
</feature>
<dbReference type="AlphaFoldDB" id="A0A518CH38"/>
<feature type="transmembrane region" description="Helical" evidence="3">
    <location>
        <begin position="230"/>
        <end position="248"/>
    </location>
</feature>
<sequence>MSTTAPPPALPNRIVSLDQFRGYTVFGMFLVNYMSSYKDITPNILLHHHTYTSYADLIMPHFLFCVGFAFRLTFGRRDYKESPAKAHWRVVRRIMGLMLVTFSVYHISRPANTWEQFTQLTFWDVFEQPIKSRWSNTLGQIAMTSLWILPWLRTSIRTRIMVMICSGVAHQVACYYGYFLWANTSPNGVDGGPLGFLTWTIPSLLGTIACDWVVNAREASPQRHAPLKKMFCWSIVVMLIGWLLTFPARTYDISPPEMAELKEDHYRHRDRINDEIKAMNKPLHEKLKPFNKYVGDLAGKVTKQDYETKQEIVAGLMKAQDLNPETTYPTEQIVATAIEEWETKYVENHEGELGELHQQLEYYQESLKAETVLPTEEQESLKVTVARKYENVLTAEIERKKELRNQLMTEANLDPEKDEPTDEIKKKIIEQFTQEPGETVTGLRAELAELKPQYMEQLSPYYDDLVEAQTRLASTQADTVPEPEATAEEAPEDEAPEEEKKQKKKDKKEKPKPPQQQLVEHLEVLAEIDWNSIPSYGWSDLKLAENPVAFDFSRWSALPLSEKIGRNPMERPPYEDSKVVDYHARDAFYWNAWMMSQRAGTVAYPTFAAGASLLMYLLFYILCDMWGWQVPLFRTWGTNALAAYVLFELVCGAVKQFVPRDPVWWFGWGSLAVGLFLMWLVIRGLEKNKIYIRM</sequence>
<dbReference type="RefSeq" id="WP_144992376.1">
    <property type="nucleotide sequence ID" value="NZ_CP036281.1"/>
</dbReference>
<dbReference type="PANTHER" id="PTHR31061:SF24">
    <property type="entry name" value="LD22376P"/>
    <property type="match status" value="1"/>
</dbReference>
<feature type="transmembrane region" description="Helical" evidence="3">
    <location>
        <begin position="160"/>
        <end position="181"/>
    </location>
</feature>
<feature type="region of interest" description="Disordered" evidence="2">
    <location>
        <begin position="474"/>
        <end position="517"/>
    </location>
</feature>
<feature type="transmembrane region" description="Helical" evidence="3">
    <location>
        <begin position="20"/>
        <end position="37"/>
    </location>
</feature>
<dbReference type="PANTHER" id="PTHR31061">
    <property type="entry name" value="LD22376P"/>
    <property type="match status" value="1"/>
</dbReference>
<dbReference type="KEGG" id="plon:Pla110_02440"/>
<accession>A0A518CH38</accession>
<feature type="coiled-coil region" evidence="1">
    <location>
        <begin position="346"/>
        <end position="406"/>
    </location>
</feature>
<protein>
    <submittedName>
        <fullName evidence="4">Uncharacterized protein</fullName>
    </submittedName>
</protein>
<reference evidence="4 5" key="1">
    <citation type="submission" date="2019-02" db="EMBL/GenBank/DDBJ databases">
        <title>Deep-cultivation of Planctomycetes and their phenomic and genomic characterization uncovers novel biology.</title>
        <authorList>
            <person name="Wiegand S."/>
            <person name="Jogler M."/>
            <person name="Boedeker C."/>
            <person name="Pinto D."/>
            <person name="Vollmers J."/>
            <person name="Rivas-Marin E."/>
            <person name="Kohn T."/>
            <person name="Peeters S.H."/>
            <person name="Heuer A."/>
            <person name="Rast P."/>
            <person name="Oberbeckmann S."/>
            <person name="Bunk B."/>
            <person name="Jeske O."/>
            <person name="Meyerdierks A."/>
            <person name="Storesund J.E."/>
            <person name="Kallscheuer N."/>
            <person name="Luecker S."/>
            <person name="Lage O.M."/>
            <person name="Pohl T."/>
            <person name="Merkel B.J."/>
            <person name="Hornburger P."/>
            <person name="Mueller R.-W."/>
            <person name="Bruemmer F."/>
            <person name="Labrenz M."/>
            <person name="Spormann A.M."/>
            <person name="Op den Camp H."/>
            <person name="Overmann J."/>
            <person name="Amann R."/>
            <person name="Jetten M.S.M."/>
            <person name="Mascher T."/>
            <person name="Medema M.H."/>
            <person name="Devos D.P."/>
            <person name="Kaster A.-K."/>
            <person name="Ovreas L."/>
            <person name="Rohde M."/>
            <person name="Galperin M.Y."/>
            <person name="Jogler C."/>
        </authorList>
    </citation>
    <scope>NUCLEOTIDE SEQUENCE [LARGE SCALE GENOMIC DNA]</scope>
    <source>
        <strain evidence="4 5">Pla110</strain>
    </source>
</reference>
<evidence type="ECO:0000256" key="3">
    <source>
        <dbReference type="SAM" id="Phobius"/>
    </source>
</evidence>
<feature type="transmembrane region" description="Helical" evidence="3">
    <location>
        <begin position="602"/>
        <end position="623"/>
    </location>
</feature>